<dbReference type="GO" id="GO:0004329">
    <property type="term" value="F:formate-tetrahydrofolate ligase activity"/>
    <property type="evidence" value="ECO:0007669"/>
    <property type="project" value="UniProtKB-UniRule"/>
</dbReference>
<keyword evidence="2 8" id="KW-0554">One-carbon metabolism</keyword>
<dbReference type="InterPro" id="IPR000559">
    <property type="entry name" value="Formate_THF_ligase"/>
</dbReference>
<keyword evidence="3 8" id="KW-0436">Ligase</keyword>
<evidence type="ECO:0000256" key="4">
    <source>
        <dbReference type="ARBA" id="ARBA00022741"/>
    </source>
</evidence>
<dbReference type="FunFam" id="3.30.1510.10:FF:000001">
    <property type="entry name" value="Formate--tetrahydrofolate ligase"/>
    <property type="match status" value="1"/>
</dbReference>
<evidence type="ECO:0000256" key="7">
    <source>
        <dbReference type="ARBA" id="ARBA00061363"/>
    </source>
</evidence>
<evidence type="ECO:0000256" key="5">
    <source>
        <dbReference type="ARBA" id="ARBA00022840"/>
    </source>
</evidence>
<accession>A0A9D0Z0Q9</accession>
<proteinExistence type="inferred from homology"/>
<comment type="similarity">
    <text evidence="7 8">Belongs to the formate--tetrahydrofolate ligase family.</text>
</comment>
<dbReference type="Proteomes" id="UP000886725">
    <property type="component" value="Unassembled WGS sequence"/>
</dbReference>
<evidence type="ECO:0000313" key="10">
    <source>
        <dbReference type="Proteomes" id="UP000886725"/>
    </source>
</evidence>
<dbReference type="AlphaFoldDB" id="A0A9D0Z0Q9"/>
<dbReference type="Gene3D" id="3.40.50.300">
    <property type="entry name" value="P-loop containing nucleotide triphosphate hydrolases"/>
    <property type="match status" value="1"/>
</dbReference>
<comment type="caution">
    <text evidence="9">The sequence shown here is derived from an EMBL/GenBank/DDBJ whole genome shotgun (WGS) entry which is preliminary data.</text>
</comment>
<evidence type="ECO:0000256" key="2">
    <source>
        <dbReference type="ARBA" id="ARBA00022563"/>
    </source>
</evidence>
<dbReference type="InterPro" id="IPR020628">
    <property type="entry name" value="Formate_THF_ligase_CS"/>
</dbReference>
<dbReference type="SUPFAM" id="SSF52540">
    <property type="entry name" value="P-loop containing nucleoside triphosphate hydrolases"/>
    <property type="match status" value="1"/>
</dbReference>
<dbReference type="Pfam" id="PF01268">
    <property type="entry name" value="FTHFS"/>
    <property type="match status" value="1"/>
</dbReference>
<name>A0A9D0Z0Q9_9FIRM</name>
<keyword evidence="4 8" id="KW-0547">Nucleotide-binding</keyword>
<keyword evidence="5 8" id="KW-0067">ATP-binding</keyword>
<dbReference type="GO" id="GO:0035999">
    <property type="term" value="P:tetrahydrofolate interconversion"/>
    <property type="evidence" value="ECO:0007669"/>
    <property type="project" value="UniProtKB-UniRule"/>
</dbReference>
<evidence type="ECO:0000256" key="3">
    <source>
        <dbReference type="ARBA" id="ARBA00022598"/>
    </source>
</evidence>
<gene>
    <name evidence="8" type="primary">fhs</name>
    <name evidence="9" type="ORF">IAC85_06310</name>
</gene>
<feature type="binding site" evidence="8">
    <location>
        <begin position="60"/>
        <end position="67"/>
    </location>
    <ligand>
        <name>ATP</name>
        <dbReference type="ChEBI" id="CHEBI:30616"/>
    </ligand>
</feature>
<dbReference type="PROSITE" id="PS00721">
    <property type="entry name" value="FTHFS_1"/>
    <property type="match status" value="1"/>
</dbReference>
<evidence type="ECO:0000256" key="1">
    <source>
        <dbReference type="ARBA" id="ARBA00004777"/>
    </source>
</evidence>
<reference evidence="9" key="1">
    <citation type="submission" date="2020-10" db="EMBL/GenBank/DDBJ databases">
        <authorList>
            <person name="Gilroy R."/>
        </authorList>
    </citation>
    <scope>NUCLEOTIDE SEQUENCE</scope>
    <source>
        <strain evidence="9">CHK165-10780</strain>
    </source>
</reference>
<protein>
    <recommendedName>
        <fullName evidence="8">Formate--tetrahydrofolate ligase</fullName>
        <ecNumber evidence="8">6.3.4.3</ecNumber>
    </recommendedName>
    <alternativeName>
        <fullName evidence="8">Formyltetrahydrofolate synthetase</fullName>
        <shortName evidence="8">FHS</shortName>
        <shortName evidence="8">FTHFS</shortName>
    </alternativeName>
</protein>
<evidence type="ECO:0000256" key="8">
    <source>
        <dbReference type="HAMAP-Rule" id="MF_01543"/>
    </source>
</evidence>
<dbReference type="GO" id="GO:0005524">
    <property type="term" value="F:ATP binding"/>
    <property type="evidence" value="ECO:0007669"/>
    <property type="project" value="UniProtKB-UniRule"/>
</dbReference>
<dbReference type="EC" id="6.3.4.3" evidence="8"/>
<dbReference type="Gene3D" id="3.10.410.10">
    <property type="entry name" value="Formyltetrahydrofolate synthetase, domain 3"/>
    <property type="match status" value="1"/>
</dbReference>
<comment type="pathway">
    <text evidence="1 8">One-carbon metabolism; tetrahydrofolate interconversion.</text>
</comment>
<evidence type="ECO:0000313" key="9">
    <source>
        <dbReference type="EMBL" id="HIQ65334.1"/>
    </source>
</evidence>
<dbReference type="NCBIfam" id="NF010030">
    <property type="entry name" value="PRK13505.1"/>
    <property type="match status" value="1"/>
</dbReference>
<dbReference type="HAMAP" id="MF_01543">
    <property type="entry name" value="FTHFS"/>
    <property type="match status" value="1"/>
</dbReference>
<sequence>MTDIEIARKTKKKPIRLIGKNLGISNALEYYGTDKAKIDVKKLPKKENGKLILVTAVSPTPYGEGKTTVSIGLGDAFHRLGDNVVLALREPSMGPVFGLKGGATGGGKSQIVPMEDINLHFTGDFHAITSANNLLCAAIDNHLFQGNELNINPDTICFYRCMDMNDRALRKIQIGLSMKKEVPRSDSFQITAASEIMTIFCLSEDEADLRRRLDQILIGYTYDKKPVFAKDLKVTGAMTVLLKEAMKPNLVQTLEHTPVIVHGGPFANIAHGCNSIIATKTALQLGDYVVTEAGFGSDLGAEKFLDIKCRKAGLSPDAIVLVVTLKALKYNAGVPKEEITKENPQAVKAGLPNLQVHLENMKRYGVPVVVCLNKFQTDTKKEIDVLIDYCEQNQVSLAISTAYKDGGKGAIELATVLKEEMKNHYRFQTLYDENLEIKEKIAILAHDIYRADRVEYTKEAEEQIAQIEKLNRNHLPICVAKTQYSISDDATLLNAPIGNTIHVRSVRLYNGAEFITVLLGNIVTMPGLPKVSAYEAINLDDEGNIEGIF</sequence>
<dbReference type="InterPro" id="IPR027417">
    <property type="entry name" value="P-loop_NTPase"/>
</dbReference>
<evidence type="ECO:0000256" key="6">
    <source>
        <dbReference type="ARBA" id="ARBA00049033"/>
    </source>
</evidence>
<reference evidence="9" key="2">
    <citation type="journal article" date="2021" name="PeerJ">
        <title>Extensive microbial diversity within the chicken gut microbiome revealed by metagenomics and culture.</title>
        <authorList>
            <person name="Gilroy R."/>
            <person name="Ravi A."/>
            <person name="Getino M."/>
            <person name="Pursley I."/>
            <person name="Horton D.L."/>
            <person name="Alikhan N.F."/>
            <person name="Baker D."/>
            <person name="Gharbi K."/>
            <person name="Hall N."/>
            <person name="Watson M."/>
            <person name="Adriaenssens E.M."/>
            <person name="Foster-Nyarko E."/>
            <person name="Jarju S."/>
            <person name="Secka A."/>
            <person name="Antonio M."/>
            <person name="Oren A."/>
            <person name="Chaudhuri R.R."/>
            <person name="La Ragione R."/>
            <person name="Hildebrand F."/>
            <person name="Pallen M.J."/>
        </authorList>
    </citation>
    <scope>NUCLEOTIDE SEQUENCE</scope>
    <source>
        <strain evidence="9">CHK165-10780</strain>
    </source>
</reference>
<dbReference type="CDD" id="cd00477">
    <property type="entry name" value="FTHFS"/>
    <property type="match status" value="1"/>
</dbReference>
<dbReference type="EMBL" id="DVFU01000122">
    <property type="protein sequence ID" value="HIQ65334.1"/>
    <property type="molecule type" value="Genomic_DNA"/>
</dbReference>
<organism evidence="9 10">
    <name type="scientific">Candidatus Faecenecus gallistercoris</name>
    <dbReference type="NCBI Taxonomy" id="2840793"/>
    <lineage>
        <taxon>Bacteria</taxon>
        <taxon>Bacillati</taxon>
        <taxon>Bacillota</taxon>
        <taxon>Bacillota incertae sedis</taxon>
        <taxon>Candidatus Faecenecus</taxon>
    </lineage>
</organism>
<comment type="catalytic activity">
    <reaction evidence="6 8">
        <text>(6S)-5,6,7,8-tetrahydrofolate + formate + ATP = (6R)-10-formyltetrahydrofolate + ADP + phosphate</text>
        <dbReference type="Rhea" id="RHEA:20221"/>
        <dbReference type="ChEBI" id="CHEBI:15740"/>
        <dbReference type="ChEBI" id="CHEBI:30616"/>
        <dbReference type="ChEBI" id="CHEBI:43474"/>
        <dbReference type="ChEBI" id="CHEBI:57453"/>
        <dbReference type="ChEBI" id="CHEBI:195366"/>
        <dbReference type="ChEBI" id="CHEBI:456216"/>
        <dbReference type="EC" id="6.3.4.3"/>
    </reaction>
</comment>
<dbReference type="Gene3D" id="3.30.1510.10">
    <property type="entry name" value="Domain 2, N(10)-formyltetrahydrofolate synthetase"/>
    <property type="match status" value="1"/>
</dbReference>